<dbReference type="PANTHER" id="PTHR18964:SF149">
    <property type="entry name" value="BIFUNCTIONAL UDP-N-ACETYLGLUCOSAMINE 2-EPIMERASE_N-ACETYLMANNOSAMINE KINASE"/>
    <property type="match status" value="1"/>
</dbReference>
<dbReference type="InterPro" id="IPR000600">
    <property type="entry name" value="ROK"/>
</dbReference>
<name>A0ABV6LSI9_9BACI</name>
<dbReference type="InterPro" id="IPR043129">
    <property type="entry name" value="ATPase_NBD"/>
</dbReference>
<protein>
    <submittedName>
        <fullName evidence="2">ROK family protein</fullName>
    </submittedName>
</protein>
<evidence type="ECO:0000256" key="1">
    <source>
        <dbReference type="ARBA" id="ARBA00006479"/>
    </source>
</evidence>
<proteinExistence type="inferred from homology"/>
<dbReference type="EMBL" id="JBHLTP010000013">
    <property type="protein sequence ID" value="MFC0525386.1"/>
    <property type="molecule type" value="Genomic_DNA"/>
</dbReference>
<keyword evidence="3" id="KW-1185">Reference proteome</keyword>
<reference evidence="2 3" key="1">
    <citation type="submission" date="2024-09" db="EMBL/GenBank/DDBJ databases">
        <authorList>
            <person name="Sun Q."/>
            <person name="Mori K."/>
        </authorList>
    </citation>
    <scope>NUCLEOTIDE SEQUENCE [LARGE SCALE GENOMIC DNA]</scope>
    <source>
        <strain evidence="2 3">NCAIM B.02529</strain>
    </source>
</reference>
<dbReference type="Proteomes" id="UP001589836">
    <property type="component" value="Unassembled WGS sequence"/>
</dbReference>
<dbReference type="PANTHER" id="PTHR18964">
    <property type="entry name" value="ROK (REPRESSOR, ORF, KINASE) FAMILY"/>
    <property type="match status" value="1"/>
</dbReference>
<gene>
    <name evidence="2" type="ORF">ACFFGV_17520</name>
</gene>
<evidence type="ECO:0000313" key="3">
    <source>
        <dbReference type="Proteomes" id="UP001589836"/>
    </source>
</evidence>
<comment type="caution">
    <text evidence="2">The sequence shown here is derived from an EMBL/GenBank/DDBJ whole genome shotgun (WGS) entry which is preliminary data.</text>
</comment>
<dbReference type="RefSeq" id="WP_377350600.1">
    <property type="nucleotide sequence ID" value="NZ_JBHLTP010000013.1"/>
</dbReference>
<evidence type="ECO:0000313" key="2">
    <source>
        <dbReference type="EMBL" id="MFC0525386.1"/>
    </source>
</evidence>
<dbReference type="Pfam" id="PF00480">
    <property type="entry name" value="ROK"/>
    <property type="match status" value="1"/>
</dbReference>
<accession>A0ABV6LSI9</accession>
<comment type="similarity">
    <text evidence="1">Belongs to the ROK (NagC/XylR) family.</text>
</comment>
<sequence length="299" mass="31342">MSHVIGIDLGGTNMRIAVVTKDGEIMDEHNVPTETERGKDAIMTDLAEQINVFQKRYTTIHAVGIGSPGPLDPFKGVIKNPPNLPGWIDVPLTETLSHSTNLPVYLDNDANVAALAEARKGAGAGKESVYYMTWSTGIGGGYVLNGNVVTGHAGYTGEIGNMIVQPGGRPYAHLNRGSLEGLASGTAIGQIGKERLGIDGGAEAVFTKAKEGNFTAINIIEEAIDYVAIGIANIAMTVDPDVFILGGGVMKANDVVLEPLKRKVASYLYEGQSVHIEQATLGGKAGVIGAAQLAYANEK</sequence>
<dbReference type="SUPFAM" id="SSF53067">
    <property type="entry name" value="Actin-like ATPase domain"/>
    <property type="match status" value="1"/>
</dbReference>
<organism evidence="2 3">
    <name type="scientific">Pontibacillus salicampi</name>
    <dbReference type="NCBI Taxonomy" id="1449801"/>
    <lineage>
        <taxon>Bacteria</taxon>
        <taxon>Bacillati</taxon>
        <taxon>Bacillota</taxon>
        <taxon>Bacilli</taxon>
        <taxon>Bacillales</taxon>
        <taxon>Bacillaceae</taxon>
        <taxon>Pontibacillus</taxon>
    </lineage>
</organism>
<dbReference type="Gene3D" id="3.30.420.40">
    <property type="match status" value="2"/>
</dbReference>